<dbReference type="CDD" id="cd10317">
    <property type="entry name" value="RGL4_C"/>
    <property type="match status" value="1"/>
</dbReference>
<dbReference type="Pfam" id="PF14683">
    <property type="entry name" value="CBM-like"/>
    <property type="match status" value="1"/>
</dbReference>
<dbReference type="InterPro" id="IPR014718">
    <property type="entry name" value="GH-type_carb-bd"/>
</dbReference>
<dbReference type="InterPro" id="IPR008979">
    <property type="entry name" value="Galactose-bd-like_sf"/>
</dbReference>
<keyword evidence="12" id="KW-1185">Reference proteome</keyword>
<evidence type="ECO:0000259" key="10">
    <source>
        <dbReference type="Pfam" id="PF14683"/>
    </source>
</evidence>
<dbReference type="InterPro" id="IPR029413">
    <property type="entry name" value="RG-lyase_II"/>
</dbReference>
<dbReference type="SUPFAM" id="SSF49785">
    <property type="entry name" value="Galactose-binding domain-like"/>
    <property type="match status" value="1"/>
</dbReference>
<keyword evidence="6 9" id="KW-0732">Signal</keyword>
<dbReference type="Gene3D" id="2.70.98.10">
    <property type="match status" value="1"/>
</dbReference>
<comment type="subcellular location">
    <subcellularLocation>
        <location evidence="2">Secreted</location>
    </subcellularLocation>
</comment>
<dbReference type="InterPro" id="IPR029411">
    <property type="entry name" value="RG-lyase_III"/>
</dbReference>
<sequence>MGQRKNMIIFFIFLLMVLGSTDARKYPGRHKKSDDKRGSKEHHHHDHHHDNKGSKDHHNHDNNKGSNKHQQPPNEGLSDHQPVTLSVNDQYAIMDNGIVQVTFAIPGGHVVEVQYDGMKNVLDATHKVSNRGYWDIFWTTNDAQGEEWLSMKKFKVINNDENQVELSFSTQWNGDTNLIPVNLDKRFVMLRGSSGFYNYLVIDHDRRFPATTLSQIRVAYRLNKDKFHYMVISDDIQKIMPTDEDFATGQRLAYKEAVLWTNTSDSTPKTAVEDKYMYSQDMKDQQVHGWISSDKAPIGFWLIKASTEFYSAGPFKQELTSHVGPVSLVDFFSNHYAGQKLILSVEEGESWQKVMGPCFVYLNKASASQNTREQLWSDAKEQLQKENDKWPYDFLSSEFYFKANQRGSVQGQLFISDRYINNDLIPASSAWVGLAAPGEEGSWQTETKGYQFWVKADNDGKFSIKGVIEGEYNLYAWIPGFFGDFRHNTNIRVRQGDQINLNQIVYQLPRNGPTLWEIGIPDRTAAEFFVPDPKPEYINPGLPINDKNKYRQYGLWERYTDLYHENDIVYTVGESDYTKDWFYAHVPRQTHDNELQPTTWQVQFPLQNVNPYGRYTLRIALASSNNAQLRIRFNVDTSSRPQFTTRMVGRDNAIARHGIHGLYWQYNFDVPGTFLQNGMNTLYLTQSFVANYFCGVMYDYLRLEGPSY</sequence>
<evidence type="ECO:0000256" key="8">
    <source>
        <dbReference type="SAM" id="MobiDB-lite"/>
    </source>
</evidence>
<accession>A0ABM3QWA6</accession>
<dbReference type="Proteomes" id="UP000813463">
    <property type="component" value="Chromosome 6"/>
</dbReference>
<organism evidence="12 13">
    <name type="scientific">Spinacia oleracea</name>
    <name type="common">Spinach</name>
    <dbReference type="NCBI Taxonomy" id="3562"/>
    <lineage>
        <taxon>Eukaryota</taxon>
        <taxon>Viridiplantae</taxon>
        <taxon>Streptophyta</taxon>
        <taxon>Embryophyta</taxon>
        <taxon>Tracheophyta</taxon>
        <taxon>Spermatophyta</taxon>
        <taxon>Magnoliopsida</taxon>
        <taxon>eudicotyledons</taxon>
        <taxon>Gunneridae</taxon>
        <taxon>Pentapetalae</taxon>
        <taxon>Caryophyllales</taxon>
        <taxon>Chenopodiaceae</taxon>
        <taxon>Chenopodioideae</taxon>
        <taxon>Anserineae</taxon>
        <taxon>Spinacia</taxon>
    </lineage>
</organism>
<dbReference type="Pfam" id="PF14686">
    <property type="entry name" value="fn3_3"/>
    <property type="match status" value="1"/>
</dbReference>
<comment type="catalytic activity">
    <reaction evidence="1">
        <text>Endotype eliminative cleavage of L-alpha-rhamnopyranosyl-(1-&gt;4)-alpha-D-galactopyranosyluronic acid bonds of rhamnogalacturonan I domains in ramified hairy regions of pectin leaving L-rhamnopyranose at the reducing end and 4-deoxy-4,5-unsaturated D-galactopyranosyluronic acid at the non-reducing end.</text>
        <dbReference type="EC" id="4.2.2.23"/>
    </reaction>
</comment>
<dbReference type="InterPro" id="IPR010325">
    <property type="entry name" value="Rhamnogal_lyase"/>
</dbReference>
<feature type="domain" description="Rhamnogalacturonan lyase" evidence="10">
    <location>
        <begin position="514"/>
        <end position="703"/>
    </location>
</feature>
<dbReference type="RefSeq" id="XP_056687650.1">
    <property type="nucleotide sequence ID" value="XM_056831672.1"/>
</dbReference>
<evidence type="ECO:0000256" key="2">
    <source>
        <dbReference type="ARBA" id="ARBA00004613"/>
    </source>
</evidence>
<dbReference type="CDD" id="cd10320">
    <property type="entry name" value="RGL4_N"/>
    <property type="match status" value="1"/>
</dbReference>
<comment type="similarity">
    <text evidence="3">Belongs to the polysaccharide lyase 4 family.</text>
</comment>
<gene>
    <name evidence="13" type="primary">LOC130462769</name>
</gene>
<dbReference type="InterPro" id="IPR011013">
    <property type="entry name" value="Gal_mutarotase_sf_dom"/>
</dbReference>
<dbReference type="PANTHER" id="PTHR32018">
    <property type="entry name" value="RHAMNOGALACTURONATE LYASE FAMILY PROTEIN"/>
    <property type="match status" value="1"/>
</dbReference>
<evidence type="ECO:0000259" key="11">
    <source>
        <dbReference type="Pfam" id="PF14686"/>
    </source>
</evidence>
<evidence type="ECO:0000256" key="4">
    <source>
        <dbReference type="ARBA" id="ARBA00012437"/>
    </source>
</evidence>
<dbReference type="SUPFAM" id="SSF49452">
    <property type="entry name" value="Starch-binding domain-like"/>
    <property type="match status" value="1"/>
</dbReference>
<evidence type="ECO:0000256" key="3">
    <source>
        <dbReference type="ARBA" id="ARBA00010418"/>
    </source>
</evidence>
<dbReference type="InterPro" id="IPR051850">
    <property type="entry name" value="Polysacch_Lyase_4"/>
</dbReference>
<evidence type="ECO:0000313" key="12">
    <source>
        <dbReference type="Proteomes" id="UP000813463"/>
    </source>
</evidence>
<reference evidence="12" key="1">
    <citation type="journal article" date="2021" name="Nat. Commun.">
        <title>Genomic analyses provide insights into spinach domestication and the genetic basis of agronomic traits.</title>
        <authorList>
            <person name="Cai X."/>
            <person name="Sun X."/>
            <person name="Xu C."/>
            <person name="Sun H."/>
            <person name="Wang X."/>
            <person name="Ge C."/>
            <person name="Zhang Z."/>
            <person name="Wang Q."/>
            <person name="Fei Z."/>
            <person name="Jiao C."/>
            <person name="Wang Q."/>
        </authorList>
    </citation>
    <scope>NUCLEOTIDE SEQUENCE [LARGE SCALE GENOMIC DNA]</scope>
    <source>
        <strain evidence="12">cv. Varoflay</strain>
    </source>
</reference>
<dbReference type="SUPFAM" id="SSF74650">
    <property type="entry name" value="Galactose mutarotase-like"/>
    <property type="match status" value="1"/>
</dbReference>
<dbReference type="InterPro" id="IPR013784">
    <property type="entry name" value="Carb-bd-like_fold"/>
</dbReference>
<protein>
    <recommendedName>
        <fullName evidence="4">rhamnogalacturonan endolyase</fullName>
        <ecNumber evidence="4">4.2.2.23</ecNumber>
    </recommendedName>
</protein>
<dbReference type="Pfam" id="PF06045">
    <property type="entry name" value="Rhamnogal_lyase"/>
    <property type="match status" value="1"/>
</dbReference>
<dbReference type="GeneID" id="130462769"/>
<dbReference type="EC" id="4.2.2.23" evidence="4"/>
<dbReference type="Gene3D" id="2.60.40.1120">
    <property type="entry name" value="Carboxypeptidase-like, regulatory domain"/>
    <property type="match status" value="1"/>
</dbReference>
<dbReference type="PANTHER" id="PTHR32018:SF6">
    <property type="entry name" value="RHAMNOGALACTURONAN ENDOLYASE"/>
    <property type="match status" value="1"/>
</dbReference>
<reference evidence="13" key="2">
    <citation type="submission" date="2025-08" db="UniProtKB">
        <authorList>
            <consortium name="RefSeq"/>
        </authorList>
    </citation>
    <scope>IDENTIFICATION</scope>
    <source>
        <tissue evidence="13">Leaf</tissue>
    </source>
</reference>
<feature type="chain" id="PRO_5045630899" description="rhamnogalacturonan endolyase" evidence="9">
    <location>
        <begin position="24"/>
        <end position="708"/>
    </location>
</feature>
<evidence type="ECO:0000256" key="6">
    <source>
        <dbReference type="ARBA" id="ARBA00022729"/>
    </source>
</evidence>
<evidence type="ECO:0000313" key="13">
    <source>
        <dbReference type="RefSeq" id="XP_056687650.1"/>
    </source>
</evidence>
<keyword evidence="7" id="KW-0456">Lyase</keyword>
<evidence type="ECO:0000256" key="9">
    <source>
        <dbReference type="SAM" id="SignalP"/>
    </source>
</evidence>
<evidence type="ECO:0000256" key="5">
    <source>
        <dbReference type="ARBA" id="ARBA00022525"/>
    </source>
</evidence>
<dbReference type="Gene3D" id="2.60.120.260">
    <property type="entry name" value="Galactose-binding domain-like"/>
    <property type="match status" value="1"/>
</dbReference>
<name>A0ABM3QWA6_SPIOL</name>
<feature type="region of interest" description="Disordered" evidence="8">
    <location>
        <begin position="24"/>
        <end position="81"/>
    </location>
</feature>
<evidence type="ECO:0000256" key="1">
    <source>
        <dbReference type="ARBA" id="ARBA00001324"/>
    </source>
</evidence>
<feature type="signal peptide" evidence="9">
    <location>
        <begin position="1"/>
        <end position="23"/>
    </location>
</feature>
<feature type="domain" description="Rhamnogalacturonan lyase" evidence="11">
    <location>
        <begin position="428"/>
        <end position="501"/>
    </location>
</feature>
<feature type="compositionally biased region" description="Basic and acidic residues" evidence="8">
    <location>
        <begin position="48"/>
        <end position="63"/>
    </location>
</feature>
<dbReference type="CDD" id="cd10316">
    <property type="entry name" value="RGL4_M"/>
    <property type="match status" value="1"/>
</dbReference>
<proteinExistence type="inferred from homology"/>
<keyword evidence="5" id="KW-0964">Secreted</keyword>
<evidence type="ECO:0000256" key="7">
    <source>
        <dbReference type="ARBA" id="ARBA00023239"/>
    </source>
</evidence>